<organism evidence="2 3">
    <name type="scientific">Candidatus Egerieicola pullicola</name>
    <dbReference type="NCBI Taxonomy" id="2840775"/>
    <lineage>
        <taxon>Bacteria</taxon>
        <taxon>Bacillati</taxon>
        <taxon>Bacillota</taxon>
        <taxon>Clostridia</taxon>
        <taxon>Eubacteriales</taxon>
        <taxon>Oscillospiraceae</taxon>
        <taxon>Oscillospiraceae incertae sedis</taxon>
        <taxon>Candidatus Egerieicola</taxon>
    </lineage>
</organism>
<dbReference type="AlphaFoldDB" id="A0A9D1DDG3"/>
<dbReference type="PANTHER" id="PTHR11735">
    <property type="entry name" value="TRNA N6-ADENOSINE THREONYLCARBAMOYLTRANSFERASE"/>
    <property type="match status" value="1"/>
</dbReference>
<sequence length="239" mass="25935">MKILAIDTSAKAASAALLEGEKLLGEFYTHSGLTHSQTLMPMVEQLLSCCQVTLPQIDVMALSAGPGSFTGLRIGMAAIKGMAFPQNTPCVKVSTLEGLCYNLPEFSGLLCPVMDARCGQVYNALFQWKEGSLNRLTPDRAITIPELEEELKSCSQPILLLGDGSPLCYQSMQLHQLSLAGAANRYQRASGVGLCAYQAALRGETLPPDQLRPDYLRLPQAQRELMMKKNLEFNGGNPL</sequence>
<gene>
    <name evidence="2" type="primary">tsaB</name>
    <name evidence="2" type="ORF">IAB36_05890</name>
</gene>
<dbReference type="PANTHER" id="PTHR11735:SF11">
    <property type="entry name" value="TRNA THREONYLCARBAMOYLADENOSINE BIOSYNTHESIS PROTEIN TSAB"/>
    <property type="match status" value="1"/>
</dbReference>
<dbReference type="SUPFAM" id="SSF53067">
    <property type="entry name" value="Actin-like ATPase domain"/>
    <property type="match status" value="2"/>
</dbReference>
<comment type="caution">
    <text evidence="2">The sequence shown here is derived from an EMBL/GenBank/DDBJ whole genome shotgun (WGS) entry which is preliminary data.</text>
</comment>
<name>A0A9D1DDG3_9FIRM</name>
<evidence type="ECO:0000313" key="2">
    <source>
        <dbReference type="EMBL" id="HIR41339.1"/>
    </source>
</evidence>
<reference evidence="2" key="1">
    <citation type="submission" date="2020-10" db="EMBL/GenBank/DDBJ databases">
        <authorList>
            <person name="Gilroy R."/>
        </authorList>
    </citation>
    <scope>NUCLEOTIDE SEQUENCE</scope>
    <source>
        <strain evidence="2">CHK184-25365</strain>
    </source>
</reference>
<dbReference type="InterPro" id="IPR043129">
    <property type="entry name" value="ATPase_NBD"/>
</dbReference>
<dbReference type="InterPro" id="IPR000905">
    <property type="entry name" value="Gcp-like_dom"/>
</dbReference>
<dbReference type="GO" id="GO:0002949">
    <property type="term" value="P:tRNA threonylcarbamoyladenosine modification"/>
    <property type="evidence" value="ECO:0007669"/>
    <property type="project" value="InterPro"/>
</dbReference>
<dbReference type="GO" id="GO:0005829">
    <property type="term" value="C:cytosol"/>
    <property type="evidence" value="ECO:0007669"/>
    <property type="project" value="TreeGrafter"/>
</dbReference>
<protein>
    <submittedName>
        <fullName evidence="2">tRNA (Adenosine(37)-N6)-threonylcarbamoyltransferase complex dimerization subunit type 1 TsaB</fullName>
    </submittedName>
</protein>
<evidence type="ECO:0000313" key="3">
    <source>
        <dbReference type="Proteomes" id="UP000886749"/>
    </source>
</evidence>
<dbReference type="CDD" id="cd24032">
    <property type="entry name" value="ASKHA_NBD_TsaB"/>
    <property type="match status" value="1"/>
</dbReference>
<dbReference type="InterPro" id="IPR022496">
    <property type="entry name" value="T6A_TsaB"/>
</dbReference>
<dbReference type="Proteomes" id="UP000886749">
    <property type="component" value="Unassembled WGS sequence"/>
</dbReference>
<feature type="domain" description="Gcp-like" evidence="1">
    <location>
        <begin position="34"/>
        <end position="147"/>
    </location>
</feature>
<evidence type="ECO:0000259" key="1">
    <source>
        <dbReference type="Pfam" id="PF00814"/>
    </source>
</evidence>
<accession>A0A9D1DDG3</accession>
<reference evidence="2" key="2">
    <citation type="journal article" date="2021" name="PeerJ">
        <title>Extensive microbial diversity within the chicken gut microbiome revealed by metagenomics and culture.</title>
        <authorList>
            <person name="Gilroy R."/>
            <person name="Ravi A."/>
            <person name="Getino M."/>
            <person name="Pursley I."/>
            <person name="Horton D.L."/>
            <person name="Alikhan N.F."/>
            <person name="Baker D."/>
            <person name="Gharbi K."/>
            <person name="Hall N."/>
            <person name="Watson M."/>
            <person name="Adriaenssens E.M."/>
            <person name="Foster-Nyarko E."/>
            <person name="Jarju S."/>
            <person name="Secka A."/>
            <person name="Antonio M."/>
            <person name="Oren A."/>
            <person name="Chaudhuri R.R."/>
            <person name="La Ragione R."/>
            <person name="Hildebrand F."/>
            <person name="Pallen M.J."/>
        </authorList>
    </citation>
    <scope>NUCLEOTIDE SEQUENCE</scope>
    <source>
        <strain evidence="2">CHK184-25365</strain>
    </source>
</reference>
<dbReference type="Gene3D" id="3.30.420.40">
    <property type="match status" value="2"/>
</dbReference>
<proteinExistence type="predicted"/>
<dbReference type="EMBL" id="DVGY01000131">
    <property type="protein sequence ID" value="HIR41339.1"/>
    <property type="molecule type" value="Genomic_DNA"/>
</dbReference>
<dbReference type="NCBIfam" id="TIGR03725">
    <property type="entry name" value="T6A_YeaZ"/>
    <property type="match status" value="1"/>
</dbReference>
<dbReference type="Pfam" id="PF00814">
    <property type="entry name" value="TsaD"/>
    <property type="match status" value="1"/>
</dbReference>